<proteinExistence type="predicted"/>
<comment type="caution">
    <text evidence="1">The sequence shown here is derived from an EMBL/GenBank/DDBJ whole genome shotgun (WGS) entry which is preliminary data.</text>
</comment>
<sequence length="61" mass="6998">MADDKSKIGGQDRIRVASSQVYEVRDFADKFDISPAQAKDLIERFGNVRETLEREARKLNI</sequence>
<evidence type="ECO:0000313" key="1">
    <source>
        <dbReference type="EMBL" id="NGO53752.1"/>
    </source>
</evidence>
<name>A0A6G4WG30_9HYPH</name>
<dbReference type="Proteomes" id="UP001642900">
    <property type="component" value="Unassembled WGS sequence"/>
</dbReference>
<dbReference type="EMBL" id="JAAKZF010000036">
    <property type="protein sequence ID" value="NGO53752.1"/>
    <property type="molecule type" value="Genomic_DNA"/>
</dbReference>
<organism evidence="1 2">
    <name type="scientific">Allomesorhizobium camelthorni</name>
    <dbReference type="NCBI Taxonomy" id="475069"/>
    <lineage>
        <taxon>Bacteria</taxon>
        <taxon>Pseudomonadati</taxon>
        <taxon>Pseudomonadota</taxon>
        <taxon>Alphaproteobacteria</taxon>
        <taxon>Hyphomicrobiales</taxon>
        <taxon>Phyllobacteriaceae</taxon>
        <taxon>Allomesorhizobium</taxon>
    </lineage>
</organism>
<reference evidence="1 2" key="1">
    <citation type="submission" date="2020-02" db="EMBL/GenBank/DDBJ databases">
        <title>Genome sequence of strain CCNWXJ40-4.</title>
        <authorList>
            <person name="Gao J."/>
            <person name="Sun J."/>
        </authorList>
    </citation>
    <scope>NUCLEOTIDE SEQUENCE [LARGE SCALE GENOMIC DNA]</scope>
    <source>
        <strain evidence="1 2">CCNWXJ 40-4</strain>
    </source>
</reference>
<dbReference type="AlphaFoldDB" id="A0A6G4WG30"/>
<dbReference type="Pfam" id="PF12244">
    <property type="entry name" value="DUF3606"/>
    <property type="match status" value="1"/>
</dbReference>
<gene>
    <name evidence="1" type="ORF">G6N73_21740</name>
</gene>
<protein>
    <submittedName>
        <fullName evidence="1">DUF3606 domain-containing protein</fullName>
    </submittedName>
</protein>
<accession>A0A6G4WG30</accession>
<evidence type="ECO:0000313" key="2">
    <source>
        <dbReference type="Proteomes" id="UP001642900"/>
    </source>
</evidence>
<dbReference type="InterPro" id="IPR022037">
    <property type="entry name" value="DUF3606"/>
</dbReference>
<dbReference type="RefSeq" id="WP_165031404.1">
    <property type="nucleotide sequence ID" value="NZ_JAAKZF010000036.1"/>
</dbReference>
<keyword evidence="2" id="KW-1185">Reference proteome</keyword>